<accession>B8CDC2</accession>
<proteinExistence type="predicted"/>
<dbReference type="AlphaFoldDB" id="B8CDC2"/>
<dbReference type="EMBL" id="CM000650">
    <property type="protein sequence ID" value="EED88633.1"/>
    <property type="molecule type" value="Genomic_DNA"/>
</dbReference>
<organism evidence="2 3">
    <name type="scientific">Thalassiosira pseudonana</name>
    <name type="common">Marine diatom</name>
    <name type="synonym">Cyclotella nana</name>
    <dbReference type="NCBI Taxonomy" id="35128"/>
    <lineage>
        <taxon>Eukaryota</taxon>
        <taxon>Sar</taxon>
        <taxon>Stramenopiles</taxon>
        <taxon>Ochrophyta</taxon>
        <taxon>Bacillariophyta</taxon>
        <taxon>Coscinodiscophyceae</taxon>
        <taxon>Thalassiosirophycidae</taxon>
        <taxon>Thalassiosirales</taxon>
        <taxon>Thalassiosiraceae</taxon>
        <taxon>Thalassiosira</taxon>
    </lineage>
</organism>
<feature type="compositionally biased region" description="Basic residues" evidence="1">
    <location>
        <begin position="490"/>
        <end position="499"/>
    </location>
</feature>
<feature type="compositionally biased region" description="Basic and acidic residues" evidence="1">
    <location>
        <begin position="328"/>
        <end position="339"/>
    </location>
</feature>
<protein>
    <submittedName>
        <fullName evidence="2">Uncharacterized protein</fullName>
    </submittedName>
</protein>
<feature type="compositionally biased region" description="Polar residues" evidence="1">
    <location>
        <begin position="554"/>
        <end position="564"/>
    </location>
</feature>
<feature type="compositionally biased region" description="Polar residues" evidence="1">
    <location>
        <begin position="694"/>
        <end position="715"/>
    </location>
</feature>
<evidence type="ECO:0000313" key="3">
    <source>
        <dbReference type="Proteomes" id="UP000001449"/>
    </source>
</evidence>
<dbReference type="RefSeq" id="XP_002294278.1">
    <property type="nucleotide sequence ID" value="XM_002294242.1"/>
</dbReference>
<feature type="compositionally biased region" description="Polar residues" evidence="1">
    <location>
        <begin position="232"/>
        <end position="247"/>
    </location>
</feature>
<dbReference type="GeneID" id="7443961"/>
<reference evidence="2 3" key="1">
    <citation type="journal article" date="2004" name="Science">
        <title>The genome of the diatom Thalassiosira pseudonana: ecology, evolution, and metabolism.</title>
        <authorList>
            <person name="Armbrust E.V."/>
            <person name="Berges J.A."/>
            <person name="Bowler C."/>
            <person name="Green B.R."/>
            <person name="Martinez D."/>
            <person name="Putnam N.H."/>
            <person name="Zhou S."/>
            <person name="Allen A.E."/>
            <person name="Apt K.E."/>
            <person name="Bechner M."/>
            <person name="Brzezinski M.A."/>
            <person name="Chaal B.K."/>
            <person name="Chiovitti A."/>
            <person name="Davis A.K."/>
            <person name="Demarest M.S."/>
            <person name="Detter J.C."/>
            <person name="Glavina T."/>
            <person name="Goodstein D."/>
            <person name="Hadi M.Z."/>
            <person name="Hellsten U."/>
            <person name="Hildebrand M."/>
            <person name="Jenkins B.D."/>
            <person name="Jurka J."/>
            <person name="Kapitonov V.V."/>
            <person name="Kroger N."/>
            <person name="Lau W.W."/>
            <person name="Lane T.W."/>
            <person name="Larimer F.W."/>
            <person name="Lippmeier J.C."/>
            <person name="Lucas S."/>
            <person name="Medina M."/>
            <person name="Montsant A."/>
            <person name="Obornik M."/>
            <person name="Parker M.S."/>
            <person name="Palenik B."/>
            <person name="Pazour G.J."/>
            <person name="Richardson P.M."/>
            <person name="Rynearson T.A."/>
            <person name="Saito M.A."/>
            <person name="Schwartz D.C."/>
            <person name="Thamatrakoln K."/>
            <person name="Valentin K."/>
            <person name="Vardi A."/>
            <person name="Wilkerson F.P."/>
            <person name="Rokhsar D.S."/>
        </authorList>
    </citation>
    <scope>NUCLEOTIDE SEQUENCE [LARGE SCALE GENOMIC DNA]</scope>
    <source>
        <strain evidence="2 3">CCMP1335</strain>
    </source>
</reference>
<evidence type="ECO:0000313" key="2">
    <source>
        <dbReference type="EMBL" id="EED88633.1"/>
    </source>
</evidence>
<reference evidence="2 3" key="2">
    <citation type="journal article" date="2008" name="Nature">
        <title>The Phaeodactylum genome reveals the evolutionary history of diatom genomes.</title>
        <authorList>
            <person name="Bowler C."/>
            <person name="Allen A.E."/>
            <person name="Badger J.H."/>
            <person name="Grimwood J."/>
            <person name="Jabbari K."/>
            <person name="Kuo A."/>
            <person name="Maheswari U."/>
            <person name="Martens C."/>
            <person name="Maumus F."/>
            <person name="Otillar R.P."/>
            <person name="Rayko E."/>
            <person name="Salamov A."/>
            <person name="Vandepoele K."/>
            <person name="Beszteri B."/>
            <person name="Gruber A."/>
            <person name="Heijde M."/>
            <person name="Katinka M."/>
            <person name="Mock T."/>
            <person name="Valentin K."/>
            <person name="Verret F."/>
            <person name="Berges J.A."/>
            <person name="Brownlee C."/>
            <person name="Cadoret J.P."/>
            <person name="Chiovitti A."/>
            <person name="Choi C.J."/>
            <person name="Coesel S."/>
            <person name="De Martino A."/>
            <person name="Detter J.C."/>
            <person name="Durkin C."/>
            <person name="Falciatore A."/>
            <person name="Fournet J."/>
            <person name="Haruta M."/>
            <person name="Huysman M.J."/>
            <person name="Jenkins B.D."/>
            <person name="Jiroutova K."/>
            <person name="Jorgensen R.E."/>
            <person name="Joubert Y."/>
            <person name="Kaplan A."/>
            <person name="Kroger N."/>
            <person name="Kroth P.G."/>
            <person name="La Roche J."/>
            <person name="Lindquist E."/>
            <person name="Lommer M."/>
            <person name="Martin-Jezequel V."/>
            <person name="Lopez P.J."/>
            <person name="Lucas S."/>
            <person name="Mangogna M."/>
            <person name="McGinnis K."/>
            <person name="Medlin L.K."/>
            <person name="Montsant A."/>
            <person name="Oudot-Le Secq M.P."/>
            <person name="Napoli C."/>
            <person name="Obornik M."/>
            <person name="Parker M.S."/>
            <person name="Petit J.L."/>
            <person name="Porcel B.M."/>
            <person name="Poulsen N."/>
            <person name="Robison M."/>
            <person name="Rychlewski L."/>
            <person name="Rynearson T.A."/>
            <person name="Schmutz J."/>
            <person name="Shapiro H."/>
            <person name="Siaut M."/>
            <person name="Stanley M."/>
            <person name="Sussman M.R."/>
            <person name="Taylor A.R."/>
            <person name="Vardi A."/>
            <person name="von Dassow P."/>
            <person name="Vyverman W."/>
            <person name="Willis A."/>
            <person name="Wyrwicz L.S."/>
            <person name="Rokhsar D.S."/>
            <person name="Weissenbach J."/>
            <person name="Armbrust E.V."/>
            <person name="Green B.R."/>
            <person name="Van de Peer Y."/>
            <person name="Grigoriev I.V."/>
        </authorList>
    </citation>
    <scope>NUCLEOTIDE SEQUENCE [LARGE SCALE GENOMIC DNA]</scope>
    <source>
        <strain evidence="2 3">CCMP1335</strain>
    </source>
</reference>
<feature type="region of interest" description="Disordered" evidence="1">
    <location>
        <begin position="287"/>
        <end position="368"/>
    </location>
</feature>
<feature type="compositionally biased region" description="Polar residues" evidence="1">
    <location>
        <begin position="7"/>
        <end position="21"/>
    </location>
</feature>
<name>B8CDC2_THAPS</name>
<sequence>MADIISPSGSPTDIISPSASPTDSIFVSPDLIDNISPYPTFDEASLLSSASVETESLPSVATEDDTDESNDEEEYTSASESSAPSIPNDIGFLADYKFGSSLLHRLNKRLLEKYTTSSKTKDVDDDAMVTVDKMKKVLPDGTSADSSSPYLGTLIENLNKDDLRLLYKPILGESMEDVESQVESREESIESSRDGEGSSNRTPPSREEGGTLLSSAVSPDGMALPSILEESITGSGTSEDDTNITTSKCGLFGVHTQKSIGSKKMQRFMRFSFRNKKADELVTSGSVVKAAASPAPRVGKPSHSQRAPEVASSSSSRNSSPISVDEFIGVKDDSPRDTEIQEAWLSGKLKQDTTQDADELGDSTSVKTSKTYKVNESIGYTEDHEIEIERASSIVRDLKKAIVGASAVVKKVQEEAVGMKEGQQHCGRMSEPTKGTTVAAATTKKTKSTKQNDVKTKQTRPSEKDIGAKSKDVESAEPTKKEYVPLAERRRLRTKRKVPKSTPAKSSKSTEGDVPSPTEAIFDTKKLSSSKKSTVVAPSLSINDATTTDESDLETSNSLENSTIERQRRKLRGWDEEDCDTSGDESVNGPLFFCGAGGGARRGGTTDWFTVVEKSMNQLIDYIDHTPEESRAQQQVYSNTFPVEEDDDFVVSDKNKTNRKSRRQSKGSSSNKLSLASESKHSKSVKSIAARPKNATQSKLPPKKSTNAKSPRKSASSTLRSKRSVKSSKSSSKTRKMKQSDDTNPTTRTSKKRQQKSASRVIVS</sequence>
<feature type="compositionally biased region" description="Low complexity" evidence="1">
    <location>
        <begin position="433"/>
        <end position="443"/>
    </location>
</feature>
<dbReference type="PaxDb" id="35128-Thaps25049"/>
<evidence type="ECO:0000256" key="1">
    <source>
        <dbReference type="SAM" id="MobiDB-lite"/>
    </source>
</evidence>
<feature type="region of interest" description="Disordered" evidence="1">
    <location>
        <begin position="640"/>
        <end position="764"/>
    </location>
</feature>
<feature type="compositionally biased region" description="Low complexity" evidence="1">
    <location>
        <begin position="666"/>
        <end position="677"/>
    </location>
</feature>
<feature type="compositionally biased region" description="Basic and acidic residues" evidence="1">
    <location>
        <begin position="182"/>
        <end position="196"/>
    </location>
</feature>
<dbReference type="HOGENOM" id="CLU_365442_0_0_1"/>
<dbReference type="InParanoid" id="B8CDC2"/>
<feature type="region of interest" description="Disordered" evidence="1">
    <location>
        <begin position="176"/>
        <end position="247"/>
    </location>
</feature>
<feature type="compositionally biased region" description="Basic and acidic residues" evidence="1">
    <location>
        <begin position="450"/>
        <end position="489"/>
    </location>
</feature>
<dbReference type="KEGG" id="tps:THAPSDRAFT_25049"/>
<gene>
    <name evidence="2" type="ORF">THAPSDRAFT_25049</name>
</gene>
<feature type="compositionally biased region" description="Polar residues" evidence="1">
    <location>
        <begin position="47"/>
        <end position="59"/>
    </location>
</feature>
<feature type="compositionally biased region" description="Acidic residues" evidence="1">
    <location>
        <begin position="62"/>
        <end position="75"/>
    </location>
</feature>
<feature type="region of interest" description="Disordered" evidence="1">
    <location>
        <begin position="47"/>
        <end position="87"/>
    </location>
</feature>
<dbReference type="Proteomes" id="UP000001449">
    <property type="component" value="Chromosome 15"/>
</dbReference>
<feature type="compositionally biased region" description="Low complexity" evidence="1">
    <location>
        <begin position="500"/>
        <end position="509"/>
    </location>
</feature>
<feature type="region of interest" description="Disordered" evidence="1">
    <location>
        <begin position="418"/>
        <end position="588"/>
    </location>
</feature>
<feature type="region of interest" description="Disordered" evidence="1">
    <location>
        <begin position="1"/>
        <end position="21"/>
    </location>
</feature>
<feature type="compositionally biased region" description="Low complexity" evidence="1">
    <location>
        <begin position="76"/>
        <end position="85"/>
    </location>
</feature>
<keyword evidence="3" id="KW-1185">Reference proteome</keyword>
<feature type="compositionally biased region" description="Basic residues" evidence="1">
    <location>
        <begin position="720"/>
        <end position="737"/>
    </location>
</feature>
<feature type="compositionally biased region" description="Low complexity" evidence="1">
    <location>
        <begin position="312"/>
        <end position="323"/>
    </location>
</feature>